<gene>
    <name evidence="1" type="ORF">H4Q31_08865</name>
</gene>
<sequence>MRKEIYKEEFFDGTSTIAKFEEDEMAKFFSQLERKNEGSYSILIERFKAMNGETHSIYMAFEQLEEIYLAAKAEKEARDAAI</sequence>
<comment type="caution">
    <text evidence="1">The sequence shown here is derived from an EMBL/GenBank/DDBJ whole genome shotgun (WGS) entry which is preliminary data.</text>
</comment>
<evidence type="ECO:0000313" key="1">
    <source>
        <dbReference type="EMBL" id="MBB6677433.1"/>
    </source>
</evidence>
<name>A0A841T7D4_9BACL</name>
<proteinExistence type="predicted"/>
<evidence type="ECO:0000313" key="2">
    <source>
        <dbReference type="Proteomes" id="UP000574133"/>
    </source>
</evidence>
<dbReference type="RefSeq" id="WP_185178714.1">
    <property type="nucleotide sequence ID" value="NZ_CBCSEP010000013.1"/>
</dbReference>
<organism evidence="1 2">
    <name type="scientific">Cohnella lubricantis</name>
    <dbReference type="NCBI Taxonomy" id="2163172"/>
    <lineage>
        <taxon>Bacteria</taxon>
        <taxon>Bacillati</taxon>
        <taxon>Bacillota</taxon>
        <taxon>Bacilli</taxon>
        <taxon>Bacillales</taxon>
        <taxon>Paenibacillaceae</taxon>
        <taxon>Cohnella</taxon>
    </lineage>
</organism>
<dbReference type="AlphaFoldDB" id="A0A841T7D4"/>
<keyword evidence="2" id="KW-1185">Reference proteome</keyword>
<reference evidence="1 2" key="1">
    <citation type="submission" date="2020-08" db="EMBL/GenBank/DDBJ databases">
        <title>Cohnella phylogeny.</title>
        <authorList>
            <person name="Dunlap C."/>
        </authorList>
    </citation>
    <scope>NUCLEOTIDE SEQUENCE [LARGE SCALE GENOMIC DNA]</scope>
    <source>
        <strain evidence="1 2">DSM 103658</strain>
    </source>
</reference>
<protein>
    <submittedName>
        <fullName evidence="1">Uncharacterized protein</fullName>
    </submittedName>
</protein>
<accession>A0A841T7D4</accession>
<dbReference type="Proteomes" id="UP000574133">
    <property type="component" value="Unassembled WGS sequence"/>
</dbReference>
<dbReference type="EMBL" id="JACJVN010000032">
    <property type="protein sequence ID" value="MBB6677433.1"/>
    <property type="molecule type" value="Genomic_DNA"/>
</dbReference>